<dbReference type="RefSeq" id="WP_184637557.1">
    <property type="nucleotide sequence ID" value="NZ_BAABKT010000029.1"/>
</dbReference>
<proteinExistence type="predicted"/>
<accession>A0A841EB85</accession>
<evidence type="ECO:0000313" key="2">
    <source>
        <dbReference type="Proteomes" id="UP000578077"/>
    </source>
</evidence>
<dbReference type="Proteomes" id="UP000578077">
    <property type="component" value="Unassembled WGS sequence"/>
</dbReference>
<dbReference type="AlphaFoldDB" id="A0A841EB85"/>
<organism evidence="1 2">
    <name type="scientific">Streptomonospora salina</name>
    <dbReference type="NCBI Taxonomy" id="104205"/>
    <lineage>
        <taxon>Bacteria</taxon>
        <taxon>Bacillati</taxon>
        <taxon>Actinomycetota</taxon>
        <taxon>Actinomycetes</taxon>
        <taxon>Streptosporangiales</taxon>
        <taxon>Nocardiopsidaceae</taxon>
        <taxon>Streptomonospora</taxon>
    </lineage>
</organism>
<evidence type="ECO:0000313" key="1">
    <source>
        <dbReference type="EMBL" id="MBB6000246.1"/>
    </source>
</evidence>
<name>A0A841EB85_9ACTN</name>
<comment type="caution">
    <text evidence="1">The sequence shown here is derived from an EMBL/GenBank/DDBJ whole genome shotgun (WGS) entry which is preliminary data.</text>
</comment>
<gene>
    <name evidence="1" type="ORF">HNR25_003997</name>
</gene>
<reference evidence="1 2" key="1">
    <citation type="submission" date="2020-08" db="EMBL/GenBank/DDBJ databases">
        <title>Sequencing the genomes of 1000 actinobacteria strains.</title>
        <authorList>
            <person name="Klenk H.-P."/>
        </authorList>
    </citation>
    <scope>NUCLEOTIDE SEQUENCE [LARGE SCALE GENOMIC DNA]</scope>
    <source>
        <strain evidence="1 2">DSM 44593</strain>
    </source>
</reference>
<dbReference type="EMBL" id="JACHLY010000001">
    <property type="protein sequence ID" value="MBB6000246.1"/>
    <property type="molecule type" value="Genomic_DNA"/>
</dbReference>
<keyword evidence="2" id="KW-1185">Reference proteome</keyword>
<sequence>MPDGLMQIHPVERLVLPDGGEADIDAELVPLMRALWSLGLSTLGCCQDHGEAIGDNGHRSPTSAQDRQRHADFYRGYVWLKMPNDDAKALVAILGEHPAFAHRVRRWTHPEAWMNIVYMFPEDEGGGAELADAAQLHFPRSQLSELVGVLFSADQRESETEQAATHQAP</sequence>
<protein>
    <submittedName>
        <fullName evidence="1">Uncharacterized protein</fullName>
    </submittedName>
</protein>